<evidence type="ECO:0000256" key="3">
    <source>
        <dbReference type="ARBA" id="ARBA00022806"/>
    </source>
</evidence>
<dbReference type="GO" id="GO:0004386">
    <property type="term" value="F:helicase activity"/>
    <property type="evidence" value="ECO:0007669"/>
    <property type="project" value="UniProtKB-KW"/>
</dbReference>
<dbReference type="EMBL" id="LORN02000006">
    <property type="protein sequence ID" value="PNN29930.1"/>
    <property type="molecule type" value="Genomic_DNA"/>
</dbReference>
<reference evidence="7 8" key="1">
    <citation type="submission" date="2017-12" db="EMBL/GenBank/DDBJ databases">
        <title>FDA dAtabase for Regulatory Grade micrObial Sequences (FDA-ARGOS): Supporting development and validation of Infectious Disease Dx tests.</title>
        <authorList>
            <person name="Hoffmann M."/>
            <person name="Allard M."/>
            <person name="Evans P."/>
            <person name="Brown E."/>
            <person name="Tallon L."/>
            <person name="Sadzewicz L."/>
            <person name="Sengamalay N."/>
            <person name="Ott S."/>
            <person name="Godinez A."/>
            <person name="Nagaraj S."/>
            <person name="Vavikolanu K."/>
            <person name="Aluvathingal J."/>
            <person name="Nadendla S."/>
            <person name="Sichtig H."/>
        </authorList>
    </citation>
    <scope>NUCLEOTIDE SEQUENCE [LARGE SCALE GENOMIC DNA]</scope>
    <source>
        <strain evidence="7 8">FDAARGOS_148</strain>
    </source>
</reference>
<keyword evidence="2" id="KW-0378">Hydrolase</keyword>
<gene>
    <name evidence="7" type="ORF">AL503_001165</name>
</gene>
<protein>
    <submittedName>
        <fullName evidence="7">Uncharacterized protein</fullName>
    </submittedName>
</protein>
<dbReference type="InterPro" id="IPR014001">
    <property type="entry name" value="Helicase_ATP-bd"/>
</dbReference>
<evidence type="ECO:0000313" key="7">
    <source>
        <dbReference type="EMBL" id="PNN29930.1"/>
    </source>
</evidence>
<proteinExistence type="predicted"/>
<keyword evidence="3" id="KW-0347">Helicase</keyword>
<dbReference type="InterPro" id="IPR006935">
    <property type="entry name" value="Helicase/UvrB_N"/>
</dbReference>
<evidence type="ECO:0000313" key="8">
    <source>
        <dbReference type="Proteomes" id="UP000053523"/>
    </source>
</evidence>
<dbReference type="SUPFAM" id="SSF56024">
    <property type="entry name" value="Phospholipase D/nuclease"/>
    <property type="match status" value="1"/>
</dbReference>
<dbReference type="Pfam" id="PF13091">
    <property type="entry name" value="PLDc_2"/>
    <property type="match status" value="1"/>
</dbReference>
<evidence type="ECO:0000256" key="2">
    <source>
        <dbReference type="ARBA" id="ARBA00022801"/>
    </source>
</evidence>
<dbReference type="InterPro" id="IPR050615">
    <property type="entry name" value="ATP-dep_DNA_Helicase"/>
</dbReference>
<dbReference type="GO" id="GO:0005524">
    <property type="term" value="F:ATP binding"/>
    <property type="evidence" value="ECO:0007669"/>
    <property type="project" value="UniProtKB-KW"/>
</dbReference>
<name>A0A2K0AY60_STAHA</name>
<dbReference type="Proteomes" id="UP000053523">
    <property type="component" value="Unassembled WGS sequence"/>
</dbReference>
<sequence>MNTIYQALKERYLSMEDDLIYDFYKPVMYCSQQYKRMAGYFSSNLINILYEELKETDAFENIKIKIICSPQLSNSDKEDILKGFAYKKIMEENVINTIDSLNLEDEGLPLITNLIMKGIIDIRFIVSNEGNGIFHSKEGIFSDFDNNKIAFIGSNNETLSAVKANFETTVIFKDTENSMMVDSIDSLFDQIWNNEYPNLYQIDITETIANKINLINSKINSQKKLIQGNFSILNKINLYPYQTEAIENWENNNYKGLFEMATGTGKTITALASQETLKKELDKLLTIIVVPQIDLVSQWSEEVENFGGRTINCNSDENNWKLKLKNEMSKLKRNKAEEVIVITTIETFKSKYFQKILDNYAIENSLLIADEVHTFAANQLVKIYDNLDKIFKFKLGVSATPFRKNETETRKLIEFFDDIIFSYSLEDAIKNKYLNEYEYYPIILSFSNEELHNYREGVANLNADSSEYSGYKEIEKVTSTIANASSGKIYKLLELLKKHDVSNPKIVYCSPGMYNDGINIHEQRHIEKVQNELGNIGCKLRVIKSGVNAQEREEILNQFKSKDLDTLLAIKCLDQGVNLKSVTHAYILSSTDSLTEFIQRRGRILRIEKNKPVSKIYDLVMLPQDISSSNFYPSIEDAYLVSREMRRMIEYNKSSNNKIDNEIIIEEIQNKYYEVLEEYNAKARSRK</sequence>
<dbReference type="SMART" id="SM00490">
    <property type="entry name" value="HELICc"/>
    <property type="match status" value="1"/>
</dbReference>
<organism evidence="7 8">
    <name type="scientific">Staphylococcus haemolyticus</name>
    <dbReference type="NCBI Taxonomy" id="1283"/>
    <lineage>
        <taxon>Bacteria</taxon>
        <taxon>Bacillati</taxon>
        <taxon>Bacillota</taxon>
        <taxon>Bacilli</taxon>
        <taxon>Bacillales</taxon>
        <taxon>Staphylococcaceae</taxon>
        <taxon>Staphylococcus</taxon>
    </lineage>
</organism>
<evidence type="ECO:0000259" key="5">
    <source>
        <dbReference type="PROSITE" id="PS51192"/>
    </source>
</evidence>
<keyword evidence="4" id="KW-0067">ATP-binding</keyword>
<dbReference type="CDD" id="cd17926">
    <property type="entry name" value="DEXHc_RE"/>
    <property type="match status" value="1"/>
</dbReference>
<keyword evidence="1" id="KW-0547">Nucleotide-binding</keyword>
<dbReference type="InterPro" id="IPR025202">
    <property type="entry name" value="PLD-like_dom"/>
</dbReference>
<dbReference type="Pfam" id="PF04851">
    <property type="entry name" value="ResIII"/>
    <property type="match status" value="1"/>
</dbReference>
<dbReference type="InterPro" id="IPR027417">
    <property type="entry name" value="P-loop_NTPase"/>
</dbReference>
<dbReference type="Gene3D" id="3.30.870.10">
    <property type="entry name" value="Endonuclease Chain A"/>
    <property type="match status" value="1"/>
</dbReference>
<dbReference type="PROSITE" id="PS51194">
    <property type="entry name" value="HELICASE_CTER"/>
    <property type="match status" value="1"/>
</dbReference>
<evidence type="ECO:0000256" key="4">
    <source>
        <dbReference type="ARBA" id="ARBA00022840"/>
    </source>
</evidence>
<accession>A0A2K0AY60</accession>
<dbReference type="Pfam" id="PF00271">
    <property type="entry name" value="Helicase_C"/>
    <property type="match status" value="1"/>
</dbReference>
<dbReference type="Gene3D" id="3.40.50.300">
    <property type="entry name" value="P-loop containing nucleotide triphosphate hydrolases"/>
    <property type="match status" value="2"/>
</dbReference>
<feature type="domain" description="Helicase C-terminal" evidence="6">
    <location>
        <begin position="488"/>
        <end position="672"/>
    </location>
</feature>
<feature type="domain" description="Helicase ATP-binding" evidence="5">
    <location>
        <begin position="247"/>
        <end position="419"/>
    </location>
</feature>
<dbReference type="PANTHER" id="PTHR11274:SF0">
    <property type="entry name" value="GENERAL TRANSCRIPTION AND DNA REPAIR FACTOR IIH HELICASE SUBUNIT XPB"/>
    <property type="match status" value="1"/>
</dbReference>
<dbReference type="PROSITE" id="PS51192">
    <property type="entry name" value="HELICASE_ATP_BIND_1"/>
    <property type="match status" value="1"/>
</dbReference>
<dbReference type="AlphaFoldDB" id="A0A2K0AY60"/>
<dbReference type="SMART" id="SM00487">
    <property type="entry name" value="DEXDc"/>
    <property type="match status" value="1"/>
</dbReference>
<dbReference type="GO" id="GO:0016787">
    <property type="term" value="F:hydrolase activity"/>
    <property type="evidence" value="ECO:0007669"/>
    <property type="project" value="UniProtKB-KW"/>
</dbReference>
<dbReference type="InterPro" id="IPR001650">
    <property type="entry name" value="Helicase_C-like"/>
</dbReference>
<dbReference type="RefSeq" id="WP_151370700.1">
    <property type="nucleotide sequence ID" value="NZ_CAJCGD010000009.1"/>
</dbReference>
<dbReference type="GO" id="GO:0003677">
    <property type="term" value="F:DNA binding"/>
    <property type="evidence" value="ECO:0007669"/>
    <property type="project" value="InterPro"/>
</dbReference>
<evidence type="ECO:0000256" key="1">
    <source>
        <dbReference type="ARBA" id="ARBA00022741"/>
    </source>
</evidence>
<dbReference type="PANTHER" id="PTHR11274">
    <property type="entry name" value="RAD25/XP-B DNA REPAIR HELICASE"/>
    <property type="match status" value="1"/>
</dbReference>
<comment type="caution">
    <text evidence="7">The sequence shown here is derived from an EMBL/GenBank/DDBJ whole genome shotgun (WGS) entry which is preliminary data.</text>
</comment>
<evidence type="ECO:0000259" key="6">
    <source>
        <dbReference type="PROSITE" id="PS51194"/>
    </source>
</evidence>
<dbReference type="SUPFAM" id="SSF52540">
    <property type="entry name" value="P-loop containing nucleoside triphosphate hydrolases"/>
    <property type="match status" value="1"/>
</dbReference>